<dbReference type="Gene3D" id="1.25.40.10">
    <property type="entry name" value="Tetratricopeptide repeat domain"/>
    <property type="match status" value="2"/>
</dbReference>
<dbReference type="PANTHER" id="PTHR44117:SF1">
    <property type="entry name" value="INTRAFLAGELLAR TRANSPORT PROTEIN 88 HOMOLOG"/>
    <property type="match status" value="1"/>
</dbReference>
<feature type="repeat" description="TPR" evidence="1">
    <location>
        <begin position="34"/>
        <end position="67"/>
    </location>
</feature>
<dbReference type="InterPro" id="IPR011990">
    <property type="entry name" value="TPR-like_helical_dom_sf"/>
</dbReference>
<name>A0ABV0QEP8_9TELE</name>
<evidence type="ECO:0000313" key="2">
    <source>
        <dbReference type="EMBL" id="MEQ2194284.1"/>
    </source>
</evidence>
<keyword evidence="3" id="KW-1185">Reference proteome</keyword>
<gene>
    <name evidence="2" type="primary">IFT88</name>
    <name evidence="2" type="ORF">XENOCAPTIV_026683</name>
</gene>
<dbReference type="EMBL" id="JAHRIN010009073">
    <property type="protein sequence ID" value="MEQ2194284.1"/>
    <property type="molecule type" value="Genomic_DNA"/>
</dbReference>
<comment type="caution">
    <text evidence="2">The sequence shown here is derived from an EMBL/GenBank/DDBJ whole genome shotgun (WGS) entry which is preliminary data.</text>
</comment>
<dbReference type="Pfam" id="PF13424">
    <property type="entry name" value="TPR_12"/>
    <property type="match status" value="1"/>
</dbReference>
<evidence type="ECO:0000313" key="3">
    <source>
        <dbReference type="Proteomes" id="UP001434883"/>
    </source>
</evidence>
<organism evidence="2 3">
    <name type="scientific">Xenoophorus captivus</name>
    <dbReference type="NCBI Taxonomy" id="1517983"/>
    <lineage>
        <taxon>Eukaryota</taxon>
        <taxon>Metazoa</taxon>
        <taxon>Chordata</taxon>
        <taxon>Craniata</taxon>
        <taxon>Vertebrata</taxon>
        <taxon>Euteleostomi</taxon>
        <taxon>Actinopterygii</taxon>
        <taxon>Neopterygii</taxon>
        <taxon>Teleostei</taxon>
        <taxon>Neoteleostei</taxon>
        <taxon>Acanthomorphata</taxon>
        <taxon>Ovalentaria</taxon>
        <taxon>Atherinomorphae</taxon>
        <taxon>Cyprinodontiformes</taxon>
        <taxon>Goodeidae</taxon>
        <taxon>Xenoophorus</taxon>
    </lineage>
</organism>
<dbReference type="SUPFAM" id="SSF48452">
    <property type="entry name" value="TPR-like"/>
    <property type="match status" value="1"/>
</dbReference>
<dbReference type="Pfam" id="PF13174">
    <property type="entry name" value="TPR_6"/>
    <property type="match status" value="1"/>
</dbReference>
<dbReference type="SMART" id="SM00028">
    <property type="entry name" value="TPR"/>
    <property type="match status" value="3"/>
</dbReference>
<sequence>MANIYFKQKNYPKAIKFYRMALDQISNAHKEMRIKIMQNIGVVFVRLGQYSDAITSFEHIMSDSPNIKTGFNLILCYYAIGDRERMKKAFQKLISVPLGIDDEDKYIPTSVSYVKCLAKLFIILYVFSHLAQKVLAEKYIMTAAKLIAPAIETSFASGFDWCVDMVKSSQYVELANDLEINKAITYLRQKDFNQICCSPRVLPLGDPQQAIEWLMQVISVTPTDPHVLAKLGKLHDDEGDKSQAFQYYSEVRKEPFFSLHSK</sequence>
<protein>
    <submittedName>
        <fullName evidence="2">Intraflagellar transport protein 88</fullName>
    </submittedName>
</protein>
<dbReference type="InterPro" id="IPR019734">
    <property type="entry name" value="TPR_rpt"/>
</dbReference>
<evidence type="ECO:0000256" key="1">
    <source>
        <dbReference type="PROSITE-ProRule" id="PRU00339"/>
    </source>
</evidence>
<reference evidence="2 3" key="1">
    <citation type="submission" date="2021-06" db="EMBL/GenBank/DDBJ databases">
        <authorList>
            <person name="Palmer J.M."/>
        </authorList>
    </citation>
    <scope>NUCLEOTIDE SEQUENCE [LARGE SCALE GENOMIC DNA]</scope>
    <source>
        <strain evidence="2 3">XC_2019</strain>
        <tissue evidence="2">Muscle</tissue>
    </source>
</reference>
<proteinExistence type="predicted"/>
<keyword evidence="1" id="KW-0802">TPR repeat</keyword>
<accession>A0ABV0QEP8</accession>
<dbReference type="PROSITE" id="PS50005">
    <property type="entry name" value="TPR"/>
    <property type="match status" value="1"/>
</dbReference>
<dbReference type="Proteomes" id="UP001434883">
    <property type="component" value="Unassembled WGS sequence"/>
</dbReference>
<dbReference type="PANTHER" id="PTHR44117">
    <property type="entry name" value="INTRAFLAGELLAR TRANSPORT PROTEIN 88 HOMOLOG"/>
    <property type="match status" value="1"/>
</dbReference>